<keyword evidence="4 7" id="KW-0040">ANK repeat</keyword>
<dbReference type="EC" id="3.5.1.1" evidence="1"/>
<dbReference type="NCBIfam" id="TIGR00519">
    <property type="entry name" value="asnASE_I"/>
    <property type="match status" value="1"/>
</dbReference>
<dbReference type="RefSeq" id="XP_042938066.1">
    <property type="nucleotide sequence ID" value="XM_043082132.1"/>
</dbReference>
<dbReference type="Pfam" id="PF13637">
    <property type="entry name" value="Ank_4"/>
    <property type="match status" value="1"/>
</dbReference>
<dbReference type="SUPFAM" id="SSF48403">
    <property type="entry name" value="Ankyrin repeat"/>
    <property type="match status" value="1"/>
</dbReference>
<dbReference type="PROSITE" id="PS50088">
    <property type="entry name" value="ANK_REPEAT"/>
    <property type="match status" value="2"/>
</dbReference>
<feature type="active site" evidence="9">
    <location>
        <position position="136"/>
    </location>
</feature>
<dbReference type="PROSITE" id="PS50297">
    <property type="entry name" value="ANK_REP_REGION"/>
    <property type="match status" value="2"/>
</dbReference>
<dbReference type="CDD" id="cd08963">
    <property type="entry name" value="L-asparaginase_I"/>
    <property type="match status" value="1"/>
</dbReference>
<dbReference type="FunFam" id="3.40.50.40:FF:000001">
    <property type="entry name" value="L-asparaginase 1"/>
    <property type="match status" value="1"/>
</dbReference>
<feature type="binding site" evidence="6">
    <location>
        <position position="105"/>
    </location>
    <ligand>
        <name>substrate</name>
    </ligand>
</feature>
<dbReference type="PANTHER" id="PTHR11707:SF28">
    <property type="entry name" value="60 KDA LYSOPHOSPHOLIPASE"/>
    <property type="match status" value="1"/>
</dbReference>
<evidence type="ECO:0000256" key="3">
    <source>
        <dbReference type="ARBA" id="ARBA00022801"/>
    </source>
</evidence>
<protein>
    <recommendedName>
        <fullName evidence="1">asparaginase</fullName>
        <ecNumber evidence="1">3.5.1.1</ecNumber>
    </recommendedName>
</protein>
<dbReference type="PROSITE" id="PS51732">
    <property type="entry name" value="ASN_GLN_ASE_3"/>
    <property type="match status" value="1"/>
</dbReference>
<evidence type="ECO:0000256" key="2">
    <source>
        <dbReference type="ARBA" id="ARBA00022737"/>
    </source>
</evidence>
<dbReference type="Gene3D" id="3.40.50.1170">
    <property type="entry name" value="L-asparaginase, N-terminal domain"/>
    <property type="match status" value="1"/>
</dbReference>
<evidence type="ECO:0000259" key="10">
    <source>
        <dbReference type="Pfam" id="PF00710"/>
    </source>
</evidence>
<dbReference type="CTD" id="6104966"/>
<dbReference type="InterPro" id="IPR027473">
    <property type="entry name" value="L-asparaginase_C"/>
</dbReference>
<dbReference type="FunFam" id="3.40.50.1170:FF:000003">
    <property type="entry name" value="60 kDa lysophospholipase"/>
    <property type="match status" value="1"/>
</dbReference>
<dbReference type="SMART" id="SM00870">
    <property type="entry name" value="Asparaginase"/>
    <property type="match status" value="1"/>
</dbReference>
<dbReference type="Gene3D" id="3.40.50.40">
    <property type="match status" value="1"/>
</dbReference>
<dbReference type="PRINTS" id="PR00139">
    <property type="entry name" value="ASNGLNASE"/>
</dbReference>
<dbReference type="InterPro" id="IPR037152">
    <property type="entry name" value="L-asparaginase_N_sf"/>
</dbReference>
<proteinExistence type="inferred from homology"/>
<evidence type="ECO:0000256" key="8">
    <source>
        <dbReference type="PROSITE-ProRule" id="PRU10099"/>
    </source>
</evidence>
<dbReference type="InterPro" id="IPR020827">
    <property type="entry name" value="Asparaginase/glutaminase_AS1"/>
</dbReference>
<dbReference type="AlphaFoldDB" id="A0A4E9FQ01"/>
<dbReference type="InterPro" id="IPR041725">
    <property type="entry name" value="L-asparaginase_I"/>
</dbReference>
<dbReference type="OrthoDB" id="542841at2759"/>
<dbReference type="GO" id="GO:0004067">
    <property type="term" value="F:asparaginase activity"/>
    <property type="evidence" value="ECO:0007669"/>
    <property type="project" value="UniProtKB-UniRule"/>
</dbReference>
<sequence length="608" mass="67571">MNRNQRTSKSILAGSIMSTIHGEEARVLVLYTGGTIGMKCIDGVYRPEANYLLRAMRNMPLLNDCDYVSTNYADAKTKPYCLPSLQHSKKRLVYWVVEYDPLLDSSDMTFDDWIKIGKDIQEAYDQYVGFVILHGTDTLAYTACALSFMLENVGKPVVITGAQIPVFEVRSDGRENLIGALIMAAYYDIPEVTVYFNNKLFRGNRTIKVDNSSLEAFESPNMLPIAHMDIDIKVNYDSIFRSPSVAPFVIHDRLCRNVGLLRIFPSISIENVRASLQPPTEGVVLQTFGAGNMPSHRTDIIDELKKAIDRGCLIINCSQCVRGQVDVQYLTGKILYDIGVIPGSDMTTEAALTKLSYVLSKDCWGLSKKKAMMVKNIRGELTVTQPKPLRDLEIVSQIARFLHLNTSHELEFLRHAILPQLLCHAADSGNVELLRALRENGANLSAIDYNGRNALHIAASAGHVDAVKYLLTQGVSFQLRDQRDENALVAAVRTKNKVCIETLRSAGAVLSISPFQLGVELCLCASCGDIETLNSWLAAGADINQQDYGGRTALHIAVESRNKQLIYYLLGRGADPDKSDYFDLTPLGHAKKLNLQDLVIKMKKREVQ</sequence>
<dbReference type="GO" id="GO:0006528">
    <property type="term" value="P:asparagine metabolic process"/>
    <property type="evidence" value="ECO:0007669"/>
    <property type="project" value="UniProtKB-ARBA"/>
</dbReference>
<evidence type="ECO:0000256" key="7">
    <source>
        <dbReference type="PROSITE-ProRule" id="PRU00023"/>
    </source>
</evidence>
<name>A0A4E9FQ01_BRUMA</name>
<dbReference type="SUPFAM" id="SSF53774">
    <property type="entry name" value="Glutaminase/Asparaginase"/>
    <property type="match status" value="1"/>
</dbReference>
<dbReference type="PROSITE" id="PS00144">
    <property type="entry name" value="ASN_GLN_ASE_1"/>
    <property type="match status" value="1"/>
</dbReference>
<dbReference type="GeneID" id="6104966"/>
<feature type="repeat" description="ANK" evidence="7">
    <location>
        <begin position="549"/>
        <end position="581"/>
    </location>
</feature>
<dbReference type="Pfam" id="PF12796">
    <property type="entry name" value="Ank_2"/>
    <property type="match status" value="1"/>
</dbReference>
<evidence type="ECO:0000313" key="12">
    <source>
        <dbReference type="EMBL" id="VIO98900.1"/>
    </source>
</evidence>
<evidence type="ECO:0000259" key="11">
    <source>
        <dbReference type="Pfam" id="PF17763"/>
    </source>
</evidence>
<dbReference type="InterPro" id="IPR036152">
    <property type="entry name" value="Asp/glu_Ase-like_sf"/>
</dbReference>
<feature type="domain" description="L-asparaginase N-terminal" evidence="10">
    <location>
        <begin position="26"/>
        <end position="237"/>
    </location>
</feature>
<organism evidence="12">
    <name type="scientific">Brugia malayi</name>
    <name type="common">Filarial nematode worm</name>
    <dbReference type="NCBI Taxonomy" id="6279"/>
    <lineage>
        <taxon>Eukaryota</taxon>
        <taxon>Metazoa</taxon>
        <taxon>Ecdysozoa</taxon>
        <taxon>Nematoda</taxon>
        <taxon>Chromadorea</taxon>
        <taxon>Rhabditida</taxon>
        <taxon>Spirurina</taxon>
        <taxon>Spiruromorpha</taxon>
        <taxon>Filarioidea</taxon>
        <taxon>Onchocercidae</taxon>
        <taxon>Brugia</taxon>
    </lineage>
</organism>
<dbReference type="Gene3D" id="1.25.40.20">
    <property type="entry name" value="Ankyrin repeat-containing domain"/>
    <property type="match status" value="2"/>
</dbReference>
<dbReference type="WBParaSite" id="Bm2421a.1">
    <property type="protein sequence ID" value="Bm2421a.1"/>
    <property type="gene ID" value="WBGene00222682"/>
</dbReference>
<reference evidence="14" key="3">
    <citation type="submission" date="2022-04" db="UniProtKB">
        <authorList>
            <consortium name="WormBaseParasite"/>
        </authorList>
    </citation>
    <scope>IDENTIFICATION</scope>
</reference>
<keyword evidence="13" id="KW-1185">Reference proteome</keyword>
<evidence type="ECO:0000313" key="14">
    <source>
        <dbReference type="WBParaSite" id="Bm2421a.1"/>
    </source>
</evidence>
<dbReference type="InterPro" id="IPR040919">
    <property type="entry name" value="Asparaginase_C"/>
</dbReference>
<dbReference type="Pfam" id="PF00710">
    <property type="entry name" value="Asparaginase"/>
    <property type="match status" value="1"/>
</dbReference>
<accession>A0A4E9FQ01</accession>
<dbReference type="PANTHER" id="PTHR11707">
    <property type="entry name" value="L-ASPARAGINASE"/>
    <property type="match status" value="1"/>
</dbReference>
<dbReference type="InterPro" id="IPR036770">
    <property type="entry name" value="Ankyrin_rpt-contain_sf"/>
</dbReference>
<feature type="domain" description="Asparaginase/glutaminase C-terminal" evidence="11">
    <location>
        <begin position="257"/>
        <end position="362"/>
    </location>
</feature>
<keyword evidence="2" id="KW-0677">Repeat</keyword>
<accession>A0A8L7SYG9</accession>
<dbReference type="SMART" id="SM00248">
    <property type="entry name" value="ANK"/>
    <property type="match status" value="5"/>
</dbReference>
<dbReference type="InterPro" id="IPR006034">
    <property type="entry name" value="Asparaginase/glutaminase-like"/>
</dbReference>
<dbReference type="Proteomes" id="UP000006672">
    <property type="component" value="Unassembled WGS sequence"/>
</dbReference>
<evidence type="ECO:0000256" key="9">
    <source>
        <dbReference type="PROSITE-ProRule" id="PRU10100"/>
    </source>
</evidence>
<dbReference type="InterPro" id="IPR006033">
    <property type="entry name" value="AsnA_fam"/>
</dbReference>
<dbReference type="PROSITE" id="PS00917">
    <property type="entry name" value="ASN_GLN_ASE_2"/>
    <property type="match status" value="1"/>
</dbReference>
<reference evidence="13" key="1">
    <citation type="journal article" date="2007" name="Science">
        <title>Draft genome of the filarial nematode parasite Brugia malayi.</title>
        <authorList>
            <person name="Ghedin E."/>
            <person name="Wang S."/>
            <person name="Spiro D."/>
            <person name="Caler E."/>
            <person name="Zhao Q."/>
            <person name="Crabtree J."/>
            <person name="Allen J.E."/>
            <person name="Delcher A.L."/>
            <person name="Guiliano D.B."/>
            <person name="Miranda-Saavedra D."/>
            <person name="Angiuoli S.V."/>
            <person name="Creasy T."/>
            <person name="Amedeo P."/>
            <person name="Haas B."/>
            <person name="El-Sayed N.M."/>
            <person name="Wortman J.R."/>
            <person name="Feldblyum T."/>
            <person name="Tallon L."/>
            <person name="Schatz M."/>
            <person name="Shumway M."/>
            <person name="Koo H."/>
            <person name="Salzberg S.L."/>
            <person name="Schobel S."/>
            <person name="Pertea M."/>
            <person name="Pop M."/>
            <person name="White O."/>
            <person name="Barton G.J."/>
            <person name="Carlow C.K."/>
            <person name="Crawford M.J."/>
            <person name="Daub J."/>
            <person name="Dimmic M.W."/>
            <person name="Estes C.F."/>
            <person name="Foster J.M."/>
            <person name="Ganatra M."/>
            <person name="Gregory W.F."/>
            <person name="Johnson N.M."/>
            <person name="Jin J."/>
            <person name="Komuniecki R."/>
            <person name="Korf I."/>
            <person name="Kumar S."/>
            <person name="Laney S."/>
            <person name="Li B.W."/>
            <person name="Li W."/>
            <person name="Lindblom T.H."/>
            <person name="Lustigman S."/>
            <person name="Ma D."/>
            <person name="Maina C.V."/>
            <person name="Martin D.M."/>
            <person name="McCarter J.P."/>
            <person name="McReynolds L."/>
            <person name="Mitreva M."/>
            <person name="Nutman T.B."/>
            <person name="Parkinson J."/>
            <person name="Peregrin-Alvarez J.M."/>
            <person name="Poole C."/>
            <person name="Ren Q."/>
            <person name="Saunders L."/>
            <person name="Sluder A.E."/>
            <person name="Smith K."/>
            <person name="Stanke M."/>
            <person name="Unnasch T.R."/>
            <person name="Ware J."/>
            <person name="Wei A.D."/>
            <person name="Weil G."/>
            <person name="Williams D.J."/>
            <person name="Zhang Y."/>
            <person name="Williams S.A."/>
            <person name="Fraser-Liggett C."/>
            <person name="Slatko B."/>
            <person name="Blaxter M.L."/>
            <person name="Scott A.L."/>
        </authorList>
    </citation>
    <scope>NUCLEOTIDE SEQUENCE</scope>
    <source>
        <strain evidence="13">FR3</strain>
    </source>
</reference>
<evidence type="ECO:0000256" key="4">
    <source>
        <dbReference type="ARBA" id="ARBA00023043"/>
    </source>
</evidence>
<dbReference type="InterPro" id="IPR027474">
    <property type="entry name" value="L-asparaginase_N"/>
</dbReference>
<dbReference type="SFLD" id="SFLDS00057">
    <property type="entry name" value="Glutaminase/Asparaginase"/>
    <property type="match status" value="1"/>
</dbReference>
<evidence type="ECO:0000256" key="1">
    <source>
        <dbReference type="ARBA" id="ARBA00012920"/>
    </source>
</evidence>
<feature type="binding site" evidence="6">
    <location>
        <begin position="136"/>
        <end position="137"/>
    </location>
    <ligand>
        <name>substrate</name>
    </ligand>
</feature>
<dbReference type="InterPro" id="IPR027475">
    <property type="entry name" value="Asparaginase/glutaminase_AS2"/>
</dbReference>
<evidence type="ECO:0000256" key="5">
    <source>
        <dbReference type="ARBA" id="ARBA00061199"/>
    </source>
</evidence>
<feature type="active site" evidence="8">
    <location>
        <position position="35"/>
    </location>
</feature>
<dbReference type="InterPro" id="IPR002110">
    <property type="entry name" value="Ankyrin_rpt"/>
</dbReference>
<evidence type="ECO:0000256" key="6">
    <source>
        <dbReference type="PIRSR" id="PIRSR001220-2"/>
    </source>
</evidence>
<dbReference type="PIRSF" id="PIRSF001220">
    <property type="entry name" value="L-ASNase_gatD"/>
    <property type="match status" value="1"/>
</dbReference>
<gene>
    <name evidence="12" type="primary">Bm2421</name>
    <name evidence="14" type="synonym">Bm1_50405</name>
    <name evidence="12" type="ORF">BM_BM2421</name>
</gene>
<dbReference type="EMBL" id="CAAKNF010000195">
    <property type="protein sequence ID" value="VIO98900.1"/>
    <property type="molecule type" value="Genomic_DNA"/>
</dbReference>
<dbReference type="PIRSF" id="PIRSF500176">
    <property type="entry name" value="L_ASNase"/>
    <property type="match status" value="1"/>
</dbReference>
<feature type="repeat" description="ANK" evidence="7">
    <location>
        <begin position="450"/>
        <end position="482"/>
    </location>
</feature>
<evidence type="ECO:0000313" key="13">
    <source>
        <dbReference type="Proteomes" id="UP000006672"/>
    </source>
</evidence>
<reference evidence="12" key="2">
    <citation type="submission" date="2019-04" db="EMBL/GenBank/DDBJ databases">
        <authorList>
            <person name="Howe K."/>
            <person name="Paulini M."/>
            <person name="Williams G."/>
        </authorList>
    </citation>
    <scope>NUCLEOTIDE SEQUENCE [LARGE SCALE GENOMIC DNA]</scope>
    <source>
        <strain evidence="12">FR3</strain>
    </source>
</reference>
<keyword evidence="3" id="KW-0378">Hydrolase</keyword>
<comment type="similarity">
    <text evidence="5">In the N-terminal section; belongs to the asparaginase 1 family.</text>
</comment>
<dbReference type="Pfam" id="PF17763">
    <property type="entry name" value="Asparaginase_C"/>
    <property type="match status" value="1"/>
</dbReference>